<organism evidence="2 3">
    <name type="scientific">Selenihalanaerobacter shriftii</name>
    <dbReference type="NCBI Taxonomy" id="142842"/>
    <lineage>
        <taxon>Bacteria</taxon>
        <taxon>Bacillati</taxon>
        <taxon>Bacillota</taxon>
        <taxon>Clostridia</taxon>
        <taxon>Halanaerobiales</taxon>
        <taxon>Halobacteroidaceae</taxon>
        <taxon>Selenihalanaerobacter</taxon>
    </lineage>
</organism>
<name>A0A1T4P719_9FIRM</name>
<dbReference type="SUPFAM" id="SSF109604">
    <property type="entry name" value="HD-domain/PDEase-like"/>
    <property type="match status" value="1"/>
</dbReference>
<dbReference type="Gene3D" id="1.10.3210.10">
    <property type="entry name" value="Hypothetical protein af1432"/>
    <property type="match status" value="1"/>
</dbReference>
<keyword evidence="3" id="KW-1185">Reference proteome</keyword>
<sequence>MKRLNKLINSPKYNQYLKKNSQSEEDRIFCKHNWEHLINVGRITYVMVLERNVGEELFKKLQLEAKVELKEVIYTAAFLHDIGRWKEYKTGEDHAQISAELAVDLLERHGFTTLEQKAILRAIKEHRGEVNSKKSILGRLICEADNLSRNCKSCSARQSCKGIKNPKIKY</sequence>
<evidence type="ECO:0000313" key="3">
    <source>
        <dbReference type="Proteomes" id="UP000190625"/>
    </source>
</evidence>
<dbReference type="AlphaFoldDB" id="A0A1T4P719"/>
<reference evidence="3" key="1">
    <citation type="submission" date="2017-02" db="EMBL/GenBank/DDBJ databases">
        <authorList>
            <person name="Varghese N."/>
            <person name="Submissions S."/>
        </authorList>
    </citation>
    <scope>NUCLEOTIDE SEQUENCE [LARGE SCALE GENOMIC DNA]</scope>
    <source>
        <strain evidence="3">ATCC BAA-73</strain>
    </source>
</reference>
<gene>
    <name evidence="2" type="ORF">SAMN02745118_02063</name>
</gene>
<proteinExistence type="predicted"/>
<dbReference type="OrthoDB" id="1669667at2"/>
<dbReference type="Proteomes" id="UP000190625">
    <property type="component" value="Unassembled WGS sequence"/>
</dbReference>
<protein>
    <submittedName>
        <fullName evidence="2">HD domain-containing protein</fullName>
    </submittedName>
</protein>
<evidence type="ECO:0000313" key="2">
    <source>
        <dbReference type="EMBL" id="SJZ86708.1"/>
    </source>
</evidence>
<dbReference type="InterPro" id="IPR003607">
    <property type="entry name" value="HD/PDEase_dom"/>
</dbReference>
<dbReference type="SMART" id="SM00471">
    <property type="entry name" value="HDc"/>
    <property type="match status" value="1"/>
</dbReference>
<evidence type="ECO:0000259" key="1">
    <source>
        <dbReference type="PROSITE" id="PS51831"/>
    </source>
</evidence>
<dbReference type="CDD" id="cd00077">
    <property type="entry name" value="HDc"/>
    <property type="match status" value="1"/>
</dbReference>
<dbReference type="Pfam" id="PF01966">
    <property type="entry name" value="HD"/>
    <property type="match status" value="1"/>
</dbReference>
<dbReference type="RefSeq" id="WP_078810493.1">
    <property type="nucleotide sequence ID" value="NZ_FUWM01000017.1"/>
</dbReference>
<dbReference type="InterPro" id="IPR006674">
    <property type="entry name" value="HD_domain"/>
</dbReference>
<dbReference type="EMBL" id="FUWM01000017">
    <property type="protein sequence ID" value="SJZ86708.1"/>
    <property type="molecule type" value="Genomic_DNA"/>
</dbReference>
<dbReference type="PROSITE" id="PS51831">
    <property type="entry name" value="HD"/>
    <property type="match status" value="1"/>
</dbReference>
<feature type="domain" description="HD" evidence="1">
    <location>
        <begin position="33"/>
        <end position="150"/>
    </location>
</feature>
<dbReference type="STRING" id="142842.SAMN02745118_02063"/>
<accession>A0A1T4P719</accession>